<dbReference type="KEGG" id="mac:MA_4311"/>
<evidence type="ECO:0000313" key="2">
    <source>
        <dbReference type="Proteomes" id="UP000002487"/>
    </source>
</evidence>
<proteinExistence type="predicted"/>
<dbReference type="InParanoid" id="Q8TI45"/>
<protein>
    <submittedName>
        <fullName evidence="1">Uncharacterized protein</fullName>
    </submittedName>
</protein>
<evidence type="ECO:0000313" key="1">
    <source>
        <dbReference type="EMBL" id="AAM07655.1"/>
    </source>
</evidence>
<accession>Q8TI45</accession>
<dbReference type="EnsemblBacteria" id="AAM07655">
    <property type="protein sequence ID" value="AAM07655"/>
    <property type="gene ID" value="MA_4311"/>
</dbReference>
<keyword evidence="2" id="KW-1185">Reference proteome</keyword>
<gene>
    <name evidence="1" type="ordered locus">MA_4311</name>
</gene>
<dbReference type="Proteomes" id="UP000002487">
    <property type="component" value="Chromosome"/>
</dbReference>
<dbReference type="EMBL" id="AE010299">
    <property type="protein sequence ID" value="AAM07655.1"/>
    <property type="molecule type" value="Genomic_DNA"/>
</dbReference>
<dbReference type="AlphaFoldDB" id="Q8TI45"/>
<organism evidence="1 2">
    <name type="scientific">Methanosarcina acetivorans (strain ATCC 35395 / DSM 2834 / JCM 12185 / C2A)</name>
    <dbReference type="NCBI Taxonomy" id="188937"/>
    <lineage>
        <taxon>Archaea</taxon>
        <taxon>Methanobacteriati</taxon>
        <taxon>Methanobacteriota</taxon>
        <taxon>Stenosarchaea group</taxon>
        <taxon>Methanomicrobia</taxon>
        <taxon>Methanosarcinales</taxon>
        <taxon>Methanosarcinaceae</taxon>
        <taxon>Methanosarcina</taxon>
    </lineage>
</organism>
<name>Q8TI45_METAC</name>
<sequence length="114" mass="13362">MSWGSTCLHRTVRSPEDSKECLIRQKIVFGSGIFRPLKQVERYWILCICFILTDSGFKDQPIFKHLPLEVSGDRTEETAFQHKENAENMKNADLFLKKIVTFQVNRFNICQDFC</sequence>
<reference evidence="1 2" key="1">
    <citation type="journal article" date="2002" name="Genome Res.">
        <title>The genome of Methanosarcina acetivorans reveals extensive metabolic and physiological diversity.</title>
        <authorList>
            <person name="Galagan J.E."/>
            <person name="Nusbaum C."/>
            <person name="Roy A."/>
            <person name="Endrizzi M.G."/>
            <person name="Macdonald P."/>
            <person name="FitzHugh W."/>
            <person name="Calvo S."/>
            <person name="Engels R."/>
            <person name="Smirnov S."/>
            <person name="Atnoor D."/>
            <person name="Brown A."/>
            <person name="Allen N."/>
            <person name="Naylor J."/>
            <person name="Stange-Thomann N."/>
            <person name="DeArellano K."/>
            <person name="Johnson R."/>
            <person name="Linton L."/>
            <person name="McEwan P."/>
            <person name="McKernan K."/>
            <person name="Talamas J."/>
            <person name="Tirrell A."/>
            <person name="Ye W."/>
            <person name="Zimmer A."/>
            <person name="Barber R.D."/>
            <person name="Cann I."/>
            <person name="Graham D.E."/>
            <person name="Grahame D.A."/>
            <person name="Guss A."/>
            <person name="Hedderich R."/>
            <person name="Ingram-Smith C."/>
            <person name="Kuettner C.H."/>
            <person name="Krzycki J.A."/>
            <person name="Leigh J.A."/>
            <person name="Li W."/>
            <person name="Liu J."/>
            <person name="Mukhopadhyay B."/>
            <person name="Reeve J.N."/>
            <person name="Smith K."/>
            <person name="Springer T.A."/>
            <person name="Umayam L.A."/>
            <person name="White O."/>
            <person name="White R.H."/>
            <person name="de Macario E.C."/>
            <person name="Ferry J.G."/>
            <person name="Jarrell K.F."/>
            <person name="Jing H."/>
            <person name="Macario A.J.L."/>
            <person name="Paulsen I."/>
            <person name="Pritchett M."/>
            <person name="Sowers K.R."/>
            <person name="Swanson R.V."/>
            <person name="Zinder S.H."/>
            <person name="Lander E."/>
            <person name="Metcalf W.W."/>
            <person name="Birren B."/>
        </authorList>
    </citation>
    <scope>NUCLEOTIDE SEQUENCE [LARGE SCALE GENOMIC DNA]</scope>
    <source>
        <strain evidence="2">ATCC 35395 / DSM 2834 / JCM 12185 / C2A</strain>
    </source>
</reference>
<dbReference type="HOGENOM" id="CLU_2115462_0_0_2"/>